<keyword evidence="7" id="KW-0695">RNA-directed DNA polymerase</keyword>
<dbReference type="GO" id="GO:0006508">
    <property type="term" value="P:proteolysis"/>
    <property type="evidence" value="ECO:0007669"/>
    <property type="project" value="UniProtKB-KW"/>
</dbReference>
<dbReference type="InterPro" id="IPR043502">
    <property type="entry name" value="DNA/RNA_pol_sf"/>
</dbReference>
<dbReference type="GO" id="GO:0003964">
    <property type="term" value="F:RNA-directed DNA polymerase activity"/>
    <property type="evidence" value="ECO:0007669"/>
    <property type="project" value="UniProtKB-KW"/>
</dbReference>
<protein>
    <recommendedName>
        <fullName evidence="8">Reverse transcriptase domain-containing protein</fullName>
    </recommendedName>
</protein>
<keyword evidence="2" id="KW-0808">Transferase</keyword>
<evidence type="ECO:0000256" key="4">
    <source>
        <dbReference type="ARBA" id="ARBA00022722"/>
    </source>
</evidence>
<evidence type="ECO:0000313" key="9">
    <source>
        <dbReference type="EMBL" id="WVZ51136.1"/>
    </source>
</evidence>
<keyword evidence="4" id="KW-0540">Nuclease</keyword>
<keyword evidence="6" id="KW-0378">Hydrolase</keyword>
<dbReference type="Proteomes" id="UP001341281">
    <property type="component" value="Chromosome 01"/>
</dbReference>
<proteinExistence type="predicted"/>
<dbReference type="EMBL" id="CP144745">
    <property type="protein sequence ID" value="WVZ51136.1"/>
    <property type="molecule type" value="Genomic_DNA"/>
</dbReference>
<dbReference type="AlphaFoldDB" id="A0AAQ3SFY3"/>
<feature type="domain" description="Reverse transcriptase" evidence="8">
    <location>
        <begin position="1"/>
        <end position="164"/>
    </location>
</feature>
<keyword evidence="1" id="KW-0645">Protease</keyword>
<dbReference type="PANTHER" id="PTHR37984:SF5">
    <property type="entry name" value="PROTEIN NYNRIN-LIKE"/>
    <property type="match status" value="1"/>
</dbReference>
<evidence type="ECO:0000256" key="5">
    <source>
        <dbReference type="ARBA" id="ARBA00022759"/>
    </source>
</evidence>
<dbReference type="CDD" id="cd01647">
    <property type="entry name" value="RT_LTR"/>
    <property type="match status" value="1"/>
</dbReference>
<dbReference type="GO" id="GO:0008233">
    <property type="term" value="F:peptidase activity"/>
    <property type="evidence" value="ECO:0007669"/>
    <property type="project" value="UniProtKB-KW"/>
</dbReference>
<evidence type="ECO:0000256" key="7">
    <source>
        <dbReference type="ARBA" id="ARBA00022918"/>
    </source>
</evidence>
<keyword evidence="3" id="KW-0548">Nucleotidyltransferase</keyword>
<keyword evidence="5" id="KW-0255">Endonuclease</keyword>
<evidence type="ECO:0000259" key="8">
    <source>
        <dbReference type="PROSITE" id="PS50878"/>
    </source>
</evidence>
<dbReference type="Gene3D" id="3.30.70.270">
    <property type="match status" value="2"/>
</dbReference>
<dbReference type="PANTHER" id="PTHR37984">
    <property type="entry name" value="PROTEIN CBG26694"/>
    <property type="match status" value="1"/>
</dbReference>
<reference evidence="9 10" key="1">
    <citation type="submission" date="2024-02" db="EMBL/GenBank/DDBJ databases">
        <title>High-quality chromosome-scale genome assembly of Pensacola bahiagrass (Paspalum notatum Flugge var. saurae).</title>
        <authorList>
            <person name="Vega J.M."/>
            <person name="Podio M."/>
            <person name="Orjuela J."/>
            <person name="Siena L.A."/>
            <person name="Pessino S.C."/>
            <person name="Combes M.C."/>
            <person name="Mariac C."/>
            <person name="Albertini E."/>
            <person name="Pupilli F."/>
            <person name="Ortiz J.P.A."/>
            <person name="Leblanc O."/>
        </authorList>
    </citation>
    <scope>NUCLEOTIDE SEQUENCE [LARGE SCALE GENOMIC DNA]</scope>
    <source>
        <strain evidence="9">R1</strain>
        <tissue evidence="9">Leaf</tissue>
    </source>
</reference>
<dbReference type="FunFam" id="3.30.70.270:FF:000003">
    <property type="entry name" value="Transposon Ty3-G Gag-Pol polyprotein"/>
    <property type="match status" value="1"/>
</dbReference>
<dbReference type="InterPro" id="IPR043128">
    <property type="entry name" value="Rev_trsase/Diguanyl_cyclase"/>
</dbReference>
<dbReference type="Pfam" id="PF00078">
    <property type="entry name" value="RVT_1"/>
    <property type="match status" value="1"/>
</dbReference>
<gene>
    <name evidence="9" type="ORF">U9M48_002309</name>
</gene>
<accession>A0AAQ3SFY3</accession>
<name>A0AAQ3SFY3_PASNO</name>
<evidence type="ECO:0000256" key="2">
    <source>
        <dbReference type="ARBA" id="ARBA00022679"/>
    </source>
</evidence>
<evidence type="ECO:0000256" key="3">
    <source>
        <dbReference type="ARBA" id="ARBA00022695"/>
    </source>
</evidence>
<sequence>MNAITIKNRFHMPIIKEILDELGQAQYFTKLDMKSRYHQVRMNPEDEHKTTFQTHHGHYQFRVMPFGLTNAPATFQCFLDDILIFCNSLEDHVTHLALVLDKLREHQLYLKLSKCSFGQQLVDYLGHVISHKGVSTDPHKTAAMVNWPCPASLTELRAFLGLTGYYRRFVKHYGLIAKPLTQLLRLKQFDWSDVEEQAFCN</sequence>
<dbReference type="SUPFAM" id="SSF56672">
    <property type="entry name" value="DNA/RNA polymerases"/>
    <property type="match status" value="1"/>
</dbReference>
<dbReference type="Gene3D" id="3.10.10.10">
    <property type="entry name" value="HIV Type 1 Reverse Transcriptase, subunit A, domain 1"/>
    <property type="match status" value="1"/>
</dbReference>
<evidence type="ECO:0000313" key="10">
    <source>
        <dbReference type="Proteomes" id="UP001341281"/>
    </source>
</evidence>
<dbReference type="PROSITE" id="PS50878">
    <property type="entry name" value="RT_POL"/>
    <property type="match status" value="1"/>
</dbReference>
<keyword evidence="10" id="KW-1185">Reference proteome</keyword>
<dbReference type="GO" id="GO:0004519">
    <property type="term" value="F:endonuclease activity"/>
    <property type="evidence" value="ECO:0007669"/>
    <property type="project" value="UniProtKB-KW"/>
</dbReference>
<evidence type="ECO:0000256" key="6">
    <source>
        <dbReference type="ARBA" id="ARBA00022801"/>
    </source>
</evidence>
<dbReference type="FunFam" id="3.10.10.10:FF:000007">
    <property type="entry name" value="Retrovirus-related Pol polyprotein from transposon 17.6-like Protein"/>
    <property type="match status" value="1"/>
</dbReference>
<organism evidence="9 10">
    <name type="scientific">Paspalum notatum var. saurae</name>
    <dbReference type="NCBI Taxonomy" id="547442"/>
    <lineage>
        <taxon>Eukaryota</taxon>
        <taxon>Viridiplantae</taxon>
        <taxon>Streptophyta</taxon>
        <taxon>Embryophyta</taxon>
        <taxon>Tracheophyta</taxon>
        <taxon>Spermatophyta</taxon>
        <taxon>Magnoliopsida</taxon>
        <taxon>Liliopsida</taxon>
        <taxon>Poales</taxon>
        <taxon>Poaceae</taxon>
        <taxon>PACMAD clade</taxon>
        <taxon>Panicoideae</taxon>
        <taxon>Andropogonodae</taxon>
        <taxon>Paspaleae</taxon>
        <taxon>Paspalinae</taxon>
        <taxon>Paspalum</taxon>
    </lineage>
</organism>
<dbReference type="InterPro" id="IPR000477">
    <property type="entry name" value="RT_dom"/>
</dbReference>
<dbReference type="InterPro" id="IPR050951">
    <property type="entry name" value="Retrovirus_Pol_polyprotein"/>
</dbReference>
<evidence type="ECO:0000256" key="1">
    <source>
        <dbReference type="ARBA" id="ARBA00022670"/>
    </source>
</evidence>